<evidence type="ECO:0000256" key="1">
    <source>
        <dbReference type="SAM" id="Coils"/>
    </source>
</evidence>
<evidence type="ECO:0000313" key="3">
    <source>
        <dbReference type="Proteomes" id="UP000283587"/>
    </source>
</evidence>
<dbReference type="AlphaFoldDB" id="A0A419A6M0"/>
<feature type="coiled-coil region" evidence="1">
    <location>
        <begin position="513"/>
        <end position="540"/>
    </location>
</feature>
<keyword evidence="1" id="KW-0175">Coiled coil</keyword>
<evidence type="ECO:0008006" key="4">
    <source>
        <dbReference type="Google" id="ProtNLM"/>
    </source>
</evidence>
<proteinExistence type="predicted"/>
<keyword evidence="3" id="KW-1185">Reference proteome</keyword>
<sequence length="755" mass="78980">MQLDKAEFQKGIDQAKSGIQRFSADVDKRLGALGNLPGVRSLQSAMASIGKNAAAALAKGTAAATVALAGLSVSAINTAGEIRNLSRVANATPEEFQGWAAGARSVGIEQEKLADILKDVNDRVGDFISTGGGPMKDFFEVVAPKVGVTADQFRKLSGPQALQLYVDTLEKANLNQQDFTFYLEAMASDTTALLPLLRNGGKQMQEYADRAAALGGVMSNQTVKSLASMKTALSEVGTVMRGVRNDLGAAFAPMIEALAKAFVSLMTRGSGLRMMFDGIAAAVRVVANFLSSLITIISSAVSGIWNLVRSAAQAVNEFTGLGETFRTVIANSPIGMMYRMVTGFAALIRATGSFGGALSALKGVALEVWDRMKMGAALMSESIGLAALAIETAFTKAFAWILRKFADLTSAIADGINSLFEKVGMTSPGLTGIGAELADSMEEHASYSATVVKENTKSIRRSWSSVTAPLASVAALNELVAASAEGAAAEFGGGSGASGEGLSGAADKAGSSASKAGGKMSELQKVLKSLREEAAKLKATLWMNATDAAIWENLQKAGVSAGSVAGREISELTRQIEGMKELKSATDEWKTSLSDGFRELSRRGSSFRDVLSSLIDKFADMIWTQGFDMVWNGGGLGSVVGGALSWLGIGSNANGTKSWQGGLTRVHERGGEILNLPRGTQIIPHEISKRMADEASERGPDHMSIGFDKSVGELTATMYDIAGNVVSSARQSIVGDAVSATGRAMGKTKTFGRQF</sequence>
<organism evidence="2 3">
    <name type="scientific">Paracoccus siganidrum</name>
    <dbReference type="NCBI Taxonomy" id="1276757"/>
    <lineage>
        <taxon>Bacteria</taxon>
        <taxon>Pseudomonadati</taxon>
        <taxon>Pseudomonadota</taxon>
        <taxon>Alphaproteobacteria</taxon>
        <taxon>Rhodobacterales</taxon>
        <taxon>Paracoccaceae</taxon>
        <taxon>Paracoccus</taxon>
    </lineage>
</organism>
<name>A0A419A6M0_9RHOB</name>
<protein>
    <recommendedName>
        <fullName evidence="4">Phage tail tape measure protein</fullName>
    </recommendedName>
</protein>
<accession>A0A419A6M0</accession>
<evidence type="ECO:0000313" key="2">
    <source>
        <dbReference type="EMBL" id="RJL13689.1"/>
    </source>
</evidence>
<gene>
    <name evidence="2" type="ORF">D3P05_11820</name>
</gene>
<dbReference type="EMBL" id="QZEW01000044">
    <property type="protein sequence ID" value="RJL13689.1"/>
    <property type="molecule type" value="Genomic_DNA"/>
</dbReference>
<comment type="caution">
    <text evidence="2">The sequence shown here is derived from an EMBL/GenBank/DDBJ whole genome shotgun (WGS) entry which is preliminary data.</text>
</comment>
<dbReference type="Proteomes" id="UP000283587">
    <property type="component" value="Unassembled WGS sequence"/>
</dbReference>
<reference evidence="3" key="1">
    <citation type="submission" date="2018-09" db="EMBL/GenBank/DDBJ databases">
        <title>Paracoccus onubensis nov. sp. a moderate halophilic bacterium isolated from Gruta de las Maravillas (Aracena, Spain).</title>
        <authorList>
            <person name="Jurado V."/>
            <person name="Gutierrez-Patricio S."/>
            <person name="Gonzalez-Pimentel J.L."/>
            <person name="Miller A.Z."/>
            <person name="Laiz L."/>
            <person name="Saiz-Jimenez C."/>
        </authorList>
    </citation>
    <scope>NUCLEOTIDE SEQUENCE [LARGE SCALE GENOMIC DNA]</scope>
    <source>
        <strain evidence="3">DSM 26381</strain>
    </source>
</reference>